<dbReference type="Proteomes" id="UP001232148">
    <property type="component" value="Unassembled WGS sequence"/>
</dbReference>
<proteinExistence type="predicted"/>
<organism evidence="2 3">
    <name type="scientific">Colletotrichum zoysiae</name>
    <dbReference type="NCBI Taxonomy" id="1216348"/>
    <lineage>
        <taxon>Eukaryota</taxon>
        <taxon>Fungi</taxon>
        <taxon>Dikarya</taxon>
        <taxon>Ascomycota</taxon>
        <taxon>Pezizomycotina</taxon>
        <taxon>Sordariomycetes</taxon>
        <taxon>Hypocreomycetidae</taxon>
        <taxon>Glomerellales</taxon>
        <taxon>Glomerellaceae</taxon>
        <taxon>Colletotrichum</taxon>
        <taxon>Colletotrichum graminicola species complex</taxon>
    </lineage>
</organism>
<reference evidence="2" key="1">
    <citation type="submission" date="2021-06" db="EMBL/GenBank/DDBJ databases">
        <title>Comparative genomics, transcriptomics and evolutionary studies reveal genomic signatures of adaptation to plant cell wall in hemibiotrophic fungi.</title>
        <authorList>
            <consortium name="DOE Joint Genome Institute"/>
            <person name="Baroncelli R."/>
            <person name="Diaz J.F."/>
            <person name="Benocci T."/>
            <person name="Peng M."/>
            <person name="Battaglia E."/>
            <person name="Haridas S."/>
            <person name="Andreopoulos W."/>
            <person name="Labutti K."/>
            <person name="Pangilinan J."/>
            <person name="Floch G.L."/>
            <person name="Makela M.R."/>
            <person name="Henrissat B."/>
            <person name="Grigoriev I.V."/>
            <person name="Crouch J.A."/>
            <person name="De Vries R.P."/>
            <person name="Sukno S.A."/>
            <person name="Thon M.R."/>
        </authorList>
    </citation>
    <scope>NUCLEOTIDE SEQUENCE</scope>
    <source>
        <strain evidence="2">MAFF235873</strain>
    </source>
</reference>
<comment type="caution">
    <text evidence="2">The sequence shown here is derived from an EMBL/GenBank/DDBJ whole genome shotgun (WGS) entry which is preliminary data.</text>
</comment>
<accession>A0AAD9H3R5</accession>
<feature type="transmembrane region" description="Helical" evidence="1">
    <location>
        <begin position="144"/>
        <end position="163"/>
    </location>
</feature>
<keyword evidence="3" id="KW-1185">Reference proteome</keyword>
<protein>
    <submittedName>
        <fullName evidence="2">Uncharacterized protein</fullName>
    </submittedName>
</protein>
<evidence type="ECO:0000313" key="2">
    <source>
        <dbReference type="EMBL" id="KAK2020974.1"/>
    </source>
</evidence>
<gene>
    <name evidence="2" type="ORF">LX32DRAFT_733720</name>
</gene>
<dbReference type="EMBL" id="MU843151">
    <property type="protein sequence ID" value="KAK2020974.1"/>
    <property type="molecule type" value="Genomic_DNA"/>
</dbReference>
<feature type="transmembrane region" description="Helical" evidence="1">
    <location>
        <begin position="208"/>
        <end position="226"/>
    </location>
</feature>
<keyword evidence="1" id="KW-1133">Transmembrane helix</keyword>
<evidence type="ECO:0000256" key="1">
    <source>
        <dbReference type="SAM" id="Phobius"/>
    </source>
</evidence>
<name>A0AAD9H3R5_9PEZI</name>
<keyword evidence="1" id="KW-0812">Transmembrane</keyword>
<feature type="transmembrane region" description="Helical" evidence="1">
    <location>
        <begin position="346"/>
        <end position="366"/>
    </location>
</feature>
<keyword evidence="1" id="KW-0472">Membrane</keyword>
<evidence type="ECO:0000313" key="3">
    <source>
        <dbReference type="Proteomes" id="UP001232148"/>
    </source>
</evidence>
<feature type="transmembrane region" description="Helical" evidence="1">
    <location>
        <begin position="378"/>
        <end position="401"/>
    </location>
</feature>
<dbReference type="AlphaFoldDB" id="A0AAD9H3R5"/>
<sequence>MSKAMKWMRGLGLGLVSVLLLFFISFEVTAVVFIINYSKAPTVTFRGNETDLSLAQFKSSRFLECANAPPKNQVDCNLLTKLPKRGWYLQQKSFTITNPYGYNAEPHVVELEWCDTIASCFSKFTVIPSVPKESALAQVRLPRLVAINLTMVLLLGSVLSMFYDSMNEDPESDYNLASDDYDSDYVDGQEAFLHQPEICHGQKNLSKLIFWGGNLWTIASLGFWWFSYAYERALVSAVGFFGTWQLANATHLHPLKCLLHSWVGHHSISQRVIQGILYTMAASQCIATYAMIKSLGESSYPRYTCLEPMVQPTNTCSARELCSTEHLFADPGYGLHGDLLSTFNGFAAIAWSVTGCRLLLWIYMLLSSDMTEDETKSRWWQVFPLLMGLLCLTVSGIMDVVESTKSIMAMNHGMKEATVAFDMACGAVHIALSPWKQYLNVEIDGVVTSRAMRIAKWFLNA</sequence>